<dbReference type="eggNOG" id="ENOG5033M3E">
    <property type="taxonomic scope" value="Bacteria"/>
</dbReference>
<evidence type="ECO:0000313" key="2">
    <source>
        <dbReference type="Proteomes" id="UP000019277"/>
    </source>
</evidence>
<dbReference type="EMBL" id="AYXG01000139">
    <property type="protein sequence ID" value="EWC60865.1"/>
    <property type="molecule type" value="Genomic_DNA"/>
</dbReference>
<dbReference type="AlphaFoldDB" id="W7IJ53"/>
<organism evidence="1 2">
    <name type="scientific">Actinokineospora spheciospongiae</name>
    <dbReference type="NCBI Taxonomy" id="909613"/>
    <lineage>
        <taxon>Bacteria</taxon>
        <taxon>Bacillati</taxon>
        <taxon>Actinomycetota</taxon>
        <taxon>Actinomycetes</taxon>
        <taxon>Pseudonocardiales</taxon>
        <taxon>Pseudonocardiaceae</taxon>
        <taxon>Actinokineospora</taxon>
    </lineage>
</organism>
<keyword evidence="2" id="KW-1185">Reference proteome</keyword>
<comment type="caution">
    <text evidence="1">The sequence shown here is derived from an EMBL/GenBank/DDBJ whole genome shotgun (WGS) entry which is preliminary data.</text>
</comment>
<name>W7IJ53_9PSEU</name>
<gene>
    <name evidence="1" type="ORF">UO65_3795</name>
</gene>
<evidence type="ECO:0000313" key="1">
    <source>
        <dbReference type="EMBL" id="EWC60865.1"/>
    </source>
</evidence>
<accession>W7IJ53</accession>
<sequence length="171" mass="18179">MMGPGGTPPVGDAPPPGVLGVLIPKQEILTRTRDAVIALTCLRVHEEGCVLELVAAARRGDRPYETWFGRTDAQAGALFAPVPGRTDPAAVRVRVAHAGADPGTPPLLRGSAGTSTPDLLELTLRFWLSPNPPPTPFDLVVEWPAAGIAPHRHPIDGGEIAEAARRVQRFW</sequence>
<dbReference type="Proteomes" id="UP000019277">
    <property type="component" value="Unassembled WGS sequence"/>
</dbReference>
<reference evidence="1 2" key="1">
    <citation type="journal article" date="2014" name="Genome Announc.">
        <title>Draft Genome Sequence of the Antitrypanosomally Active Sponge-Associated Bacterium Actinokineospora sp. Strain EG49.</title>
        <authorList>
            <person name="Harjes J."/>
            <person name="Ryu T."/>
            <person name="Abdelmohsen U.R."/>
            <person name="Moitinho-Silva L."/>
            <person name="Horn H."/>
            <person name="Ravasi T."/>
            <person name="Hentschel U."/>
        </authorList>
    </citation>
    <scope>NUCLEOTIDE SEQUENCE [LARGE SCALE GENOMIC DNA]</scope>
    <source>
        <strain evidence="1 2">EG49</strain>
    </source>
</reference>
<proteinExistence type="predicted"/>
<protein>
    <submittedName>
        <fullName evidence="1">Uncharacterized protein</fullName>
    </submittedName>
</protein>